<accession>A0A8J8SJS8</accession>
<dbReference type="EMBL" id="CP058650">
    <property type="protein sequence ID" value="QUI25931.1"/>
    <property type="molecule type" value="Genomic_DNA"/>
</dbReference>
<proteinExistence type="predicted"/>
<sequence length="129" mass="15356">MILKLVGGNPKNHRKGVVMEIRIKETKQLETLAVYTDDIEYTADLITATDFWNSEREEYEMTTEEFEWWKEYIQHMENDALEVTNLACELGLDEQEIWDRINSKLDCDMDVEHQIKQSIIEQIKEEKTL</sequence>
<dbReference type="KEGG" id="vpy:HZI73_26320"/>
<geneLocation type="plasmid" evidence="1 2">
    <name>pVpro</name>
</geneLocation>
<dbReference type="Proteomes" id="UP000683246">
    <property type="component" value="Plasmid pVpro"/>
</dbReference>
<evidence type="ECO:0000313" key="2">
    <source>
        <dbReference type="Proteomes" id="UP000683246"/>
    </source>
</evidence>
<organism evidence="1 2">
    <name type="scientific">Vallitalea pronyensis</name>
    <dbReference type="NCBI Taxonomy" id="1348613"/>
    <lineage>
        <taxon>Bacteria</taxon>
        <taxon>Bacillati</taxon>
        <taxon>Bacillota</taxon>
        <taxon>Clostridia</taxon>
        <taxon>Lachnospirales</taxon>
        <taxon>Vallitaleaceae</taxon>
        <taxon>Vallitalea</taxon>
    </lineage>
</organism>
<reference evidence="1" key="1">
    <citation type="submission" date="2020-07" db="EMBL/GenBank/DDBJ databases">
        <title>Vallitalea pronyensis genome.</title>
        <authorList>
            <person name="Postec A."/>
        </authorList>
    </citation>
    <scope>NUCLEOTIDE SEQUENCE</scope>
    <source>
        <strain evidence="1">FatNI3</strain>
        <plasmid evidence="1">pVpro</plasmid>
    </source>
</reference>
<protein>
    <submittedName>
        <fullName evidence="1">Uncharacterized protein</fullName>
    </submittedName>
</protein>
<evidence type="ECO:0000313" key="1">
    <source>
        <dbReference type="EMBL" id="QUI25931.1"/>
    </source>
</evidence>
<dbReference type="AlphaFoldDB" id="A0A8J8SJS8"/>
<name>A0A8J8SJS8_9FIRM</name>
<gene>
    <name evidence="1" type="ORF">HZI73_26320</name>
</gene>
<dbReference type="RefSeq" id="WP_212698964.1">
    <property type="nucleotide sequence ID" value="NZ_CP058650.1"/>
</dbReference>
<keyword evidence="1" id="KW-0614">Plasmid</keyword>
<keyword evidence="2" id="KW-1185">Reference proteome</keyword>